<keyword evidence="2" id="KW-0614">Plasmid</keyword>
<geneLocation type="plasmid" evidence="3">
    <name>pldw-31</name>
</geneLocation>
<dbReference type="Proteomes" id="UP000287756">
    <property type="component" value="Plasmid pLDW-31"/>
</dbReference>
<reference evidence="2 3" key="1">
    <citation type="submission" date="2018-01" db="EMBL/GenBank/DDBJ databases">
        <title>The whole genome sequencing and assembly of Halobacillus litoralis ERB031 strain.</title>
        <authorList>
            <person name="Lee S.-J."/>
            <person name="Park M.-K."/>
            <person name="Kim J.-Y."/>
            <person name="Lee Y.-J."/>
            <person name="Yi H."/>
            <person name="Bahn Y.-S."/>
            <person name="Kim J.F."/>
            <person name="Lee D.-W."/>
        </authorList>
    </citation>
    <scope>NUCLEOTIDE SEQUENCE [LARGE SCALE GENOMIC DNA]</scope>
    <source>
        <strain evidence="2 3">ERB 031</strain>
        <plasmid evidence="3">pldw-31</plasmid>
    </source>
</reference>
<dbReference type="OrthoDB" id="9951145at2"/>
<dbReference type="AlphaFoldDB" id="A0A410MJE1"/>
<feature type="chain" id="PRO_5018996348" description="LysM domain-containing protein" evidence="1">
    <location>
        <begin position="25"/>
        <end position="138"/>
    </location>
</feature>
<organism evidence="2 3">
    <name type="scientific">Halobacillus litoralis</name>
    <dbReference type="NCBI Taxonomy" id="45668"/>
    <lineage>
        <taxon>Bacteria</taxon>
        <taxon>Bacillati</taxon>
        <taxon>Bacillota</taxon>
        <taxon>Bacilli</taxon>
        <taxon>Bacillales</taxon>
        <taxon>Bacillaceae</taxon>
        <taxon>Halobacillus</taxon>
    </lineage>
</organism>
<feature type="signal peptide" evidence="1">
    <location>
        <begin position="1"/>
        <end position="24"/>
    </location>
</feature>
<dbReference type="EMBL" id="CP026119">
    <property type="protein sequence ID" value="QAS54842.1"/>
    <property type="molecule type" value="Genomic_DNA"/>
</dbReference>
<proteinExistence type="predicted"/>
<dbReference type="KEGG" id="hli:HLI_21565"/>
<sequence>MLKTLAATGMAISIGMAGVGSVSAAEDASATVDLHTKVETAIDEGETVTKANLQAWAETNDWEMDDLQAFAKANGMTEVELQDWAEENGWSVEDSAKLDLDLDANVNLDNLLEEDEGEEDNHEDEDEGILDGILGGIL</sequence>
<name>A0A410MJE1_9BACI</name>
<evidence type="ECO:0008006" key="4">
    <source>
        <dbReference type="Google" id="ProtNLM"/>
    </source>
</evidence>
<evidence type="ECO:0000313" key="3">
    <source>
        <dbReference type="Proteomes" id="UP000287756"/>
    </source>
</evidence>
<evidence type="ECO:0000313" key="2">
    <source>
        <dbReference type="EMBL" id="QAS54842.1"/>
    </source>
</evidence>
<evidence type="ECO:0000256" key="1">
    <source>
        <dbReference type="SAM" id="SignalP"/>
    </source>
</evidence>
<gene>
    <name evidence="2" type="ORF">HLI_21565</name>
</gene>
<accession>A0A410MJE1</accession>
<keyword evidence="1" id="KW-0732">Signal</keyword>
<protein>
    <recommendedName>
        <fullName evidence="4">LysM domain-containing protein</fullName>
    </recommendedName>
</protein>
<dbReference type="RefSeq" id="WP_128527070.1">
    <property type="nucleotide sequence ID" value="NZ_CP026119.1"/>
</dbReference>